<feature type="region of interest" description="Disordered" evidence="1">
    <location>
        <begin position="1"/>
        <end position="128"/>
    </location>
</feature>
<keyword evidence="3" id="KW-1185">Reference proteome</keyword>
<dbReference type="EMBL" id="JBICCN010000222">
    <property type="protein sequence ID" value="KAL3085704.1"/>
    <property type="molecule type" value="Genomic_DNA"/>
</dbReference>
<evidence type="ECO:0000313" key="3">
    <source>
        <dbReference type="Proteomes" id="UP001620645"/>
    </source>
</evidence>
<organism evidence="2 3">
    <name type="scientific">Heterodera schachtii</name>
    <name type="common">Sugarbeet cyst nematode worm</name>
    <name type="synonym">Tylenchus schachtii</name>
    <dbReference type="NCBI Taxonomy" id="97005"/>
    <lineage>
        <taxon>Eukaryota</taxon>
        <taxon>Metazoa</taxon>
        <taxon>Ecdysozoa</taxon>
        <taxon>Nematoda</taxon>
        <taxon>Chromadorea</taxon>
        <taxon>Rhabditida</taxon>
        <taxon>Tylenchina</taxon>
        <taxon>Tylenchomorpha</taxon>
        <taxon>Tylenchoidea</taxon>
        <taxon>Heteroderidae</taxon>
        <taxon>Heteroderinae</taxon>
        <taxon>Heterodera</taxon>
    </lineage>
</organism>
<accession>A0ABD2J0S3</accession>
<feature type="compositionally biased region" description="Polar residues" evidence="1">
    <location>
        <begin position="27"/>
        <end position="38"/>
    </location>
</feature>
<evidence type="ECO:0000313" key="2">
    <source>
        <dbReference type="EMBL" id="KAL3085704.1"/>
    </source>
</evidence>
<proteinExistence type="predicted"/>
<comment type="caution">
    <text evidence="2">The sequence shown here is derived from an EMBL/GenBank/DDBJ whole genome shotgun (WGS) entry which is preliminary data.</text>
</comment>
<dbReference type="Proteomes" id="UP001620645">
    <property type="component" value="Unassembled WGS sequence"/>
</dbReference>
<sequence length="173" mass="19151">MDGDGYSDHDRWTQNTVNSFFGPINPYGNQNTHQSNGYYGQPSAAGGYGGFHQQPPPPYGYAHQQSNFHRSQSDFHPYNHNQPPPAGNYGRSQSDVHNHQQSTSYSNDSDDEETHRPGAGTESFDTSGMCKSCCKNKPKKECLKPVKIQGVPCICKLVEKKFLGLTSKHCVPA</sequence>
<feature type="compositionally biased region" description="Polar residues" evidence="1">
    <location>
        <begin position="90"/>
        <end position="107"/>
    </location>
</feature>
<protein>
    <submittedName>
        <fullName evidence="2">Uncharacterized protein</fullName>
    </submittedName>
</protein>
<evidence type="ECO:0000256" key="1">
    <source>
        <dbReference type="SAM" id="MobiDB-lite"/>
    </source>
</evidence>
<name>A0ABD2J0S3_HETSC</name>
<dbReference type="AlphaFoldDB" id="A0ABD2J0S3"/>
<reference evidence="2 3" key="1">
    <citation type="submission" date="2024-10" db="EMBL/GenBank/DDBJ databases">
        <authorList>
            <person name="Kim D."/>
        </authorList>
    </citation>
    <scope>NUCLEOTIDE SEQUENCE [LARGE SCALE GENOMIC DNA]</scope>
    <source>
        <strain evidence="2">Taebaek</strain>
    </source>
</reference>
<gene>
    <name evidence="2" type="ORF">niasHS_009645</name>
</gene>
<feature type="compositionally biased region" description="Basic and acidic residues" evidence="1">
    <location>
        <begin position="1"/>
        <end position="12"/>
    </location>
</feature>